<dbReference type="Proteomes" id="UP001596119">
    <property type="component" value="Unassembled WGS sequence"/>
</dbReference>
<dbReference type="InterPro" id="IPR017946">
    <property type="entry name" value="PLC-like_Pdiesterase_TIM-brl"/>
</dbReference>
<sequence length="268" mass="29203">MTEAEPARPTTSGDRHPYLDGPYPRRYAHRGWHIGELAGCENTLAGFELAVANGFSYIEMDVHASADGVPMVHHDVSLDRTTDGNGLLARLPAAVIEDARVAGREPVPRLEAVLAALPETRFTIELKSDAVVLPTLAVLERLDAWHRVCLGAFFDRRLERARAAGPRLLTSMGTGSVLGLRSRAWLDALPPPLRALDPVLPRVRGGLAQIPRHFGPLTVVDDRLLARAHGAGLEVHVWTVDDQAEMRELLAMGVDGLLSDRPDLLITL</sequence>
<reference evidence="4" key="1">
    <citation type="journal article" date="2019" name="Int. J. Syst. Evol. Microbiol.">
        <title>The Global Catalogue of Microorganisms (GCM) 10K type strain sequencing project: providing services to taxonomists for standard genome sequencing and annotation.</title>
        <authorList>
            <consortium name="The Broad Institute Genomics Platform"/>
            <consortium name="The Broad Institute Genome Sequencing Center for Infectious Disease"/>
            <person name="Wu L."/>
            <person name="Ma J."/>
        </authorList>
    </citation>
    <scope>NUCLEOTIDE SEQUENCE [LARGE SCALE GENOMIC DNA]</scope>
    <source>
        <strain evidence="4">CGMCC 4.7397</strain>
    </source>
</reference>
<accession>A0ABW1I2X5</accession>
<dbReference type="PROSITE" id="PS50007">
    <property type="entry name" value="PIPLC_X_DOMAIN"/>
    <property type="match status" value="1"/>
</dbReference>
<protein>
    <submittedName>
        <fullName evidence="3">Glycerophosphodiester phosphodiesterase family protein</fullName>
    </submittedName>
</protein>
<dbReference type="InterPro" id="IPR030395">
    <property type="entry name" value="GP_PDE_dom"/>
</dbReference>
<keyword evidence="4" id="KW-1185">Reference proteome</keyword>
<evidence type="ECO:0000313" key="3">
    <source>
        <dbReference type="EMBL" id="MFC5946712.1"/>
    </source>
</evidence>
<evidence type="ECO:0000259" key="2">
    <source>
        <dbReference type="PROSITE" id="PS51704"/>
    </source>
</evidence>
<name>A0ABW1I2X5_9PSEU</name>
<dbReference type="PROSITE" id="PS51704">
    <property type="entry name" value="GP_PDE"/>
    <property type="match status" value="1"/>
</dbReference>
<feature type="region of interest" description="Disordered" evidence="1">
    <location>
        <begin position="1"/>
        <end position="20"/>
    </location>
</feature>
<feature type="domain" description="GP-PDE" evidence="2">
    <location>
        <begin position="24"/>
        <end position="268"/>
    </location>
</feature>
<dbReference type="EMBL" id="JBHSQK010000001">
    <property type="protein sequence ID" value="MFC5946712.1"/>
    <property type="molecule type" value="Genomic_DNA"/>
</dbReference>
<dbReference type="PANTHER" id="PTHR43805">
    <property type="entry name" value="GLYCEROPHOSPHORYL DIESTER PHOSPHODIESTERASE"/>
    <property type="match status" value="1"/>
</dbReference>
<dbReference type="PANTHER" id="PTHR43805:SF1">
    <property type="entry name" value="GP-PDE DOMAIN-CONTAINING PROTEIN"/>
    <property type="match status" value="1"/>
</dbReference>
<dbReference type="Pfam" id="PF03009">
    <property type="entry name" value="GDPD"/>
    <property type="match status" value="1"/>
</dbReference>
<dbReference type="Gene3D" id="3.20.20.190">
    <property type="entry name" value="Phosphatidylinositol (PI) phosphodiesterase"/>
    <property type="match status" value="1"/>
</dbReference>
<comment type="caution">
    <text evidence="3">The sequence shown here is derived from an EMBL/GenBank/DDBJ whole genome shotgun (WGS) entry which is preliminary data.</text>
</comment>
<organism evidence="3 4">
    <name type="scientific">Pseudonocardia lutea</name>
    <dbReference type="NCBI Taxonomy" id="2172015"/>
    <lineage>
        <taxon>Bacteria</taxon>
        <taxon>Bacillati</taxon>
        <taxon>Actinomycetota</taxon>
        <taxon>Actinomycetes</taxon>
        <taxon>Pseudonocardiales</taxon>
        <taxon>Pseudonocardiaceae</taxon>
        <taxon>Pseudonocardia</taxon>
    </lineage>
</organism>
<evidence type="ECO:0000256" key="1">
    <source>
        <dbReference type="SAM" id="MobiDB-lite"/>
    </source>
</evidence>
<proteinExistence type="predicted"/>
<gene>
    <name evidence="3" type="ORF">ACFQH9_00285</name>
</gene>
<dbReference type="RefSeq" id="WP_379562852.1">
    <property type="nucleotide sequence ID" value="NZ_JBHSQK010000001.1"/>
</dbReference>
<evidence type="ECO:0000313" key="4">
    <source>
        <dbReference type="Proteomes" id="UP001596119"/>
    </source>
</evidence>
<dbReference type="SUPFAM" id="SSF51695">
    <property type="entry name" value="PLC-like phosphodiesterases"/>
    <property type="match status" value="1"/>
</dbReference>